<sequence>MEKIELCTVIKYMCLKNLTIKRIIKDLQDTLGANAPPYSTVVRYCDEFKRERISTKDDPFPVSENSKGSLSPLLLTATQSPSIGYPIPSEEAGHALVNLLRLRVSMAGGDHICSDGK</sequence>
<evidence type="ECO:0008006" key="3">
    <source>
        <dbReference type="Google" id="ProtNLM"/>
    </source>
</evidence>
<accession>A0A4C1TNT0</accession>
<name>A0A4C1TNT0_EUMVA</name>
<evidence type="ECO:0000313" key="2">
    <source>
        <dbReference type="Proteomes" id="UP000299102"/>
    </source>
</evidence>
<dbReference type="EMBL" id="BGZK01005792">
    <property type="protein sequence ID" value="GBP15478.1"/>
    <property type="molecule type" value="Genomic_DNA"/>
</dbReference>
<dbReference type="AlphaFoldDB" id="A0A4C1TNT0"/>
<comment type="caution">
    <text evidence="1">The sequence shown here is derived from an EMBL/GenBank/DDBJ whole genome shotgun (WGS) entry which is preliminary data.</text>
</comment>
<protein>
    <recommendedName>
        <fullName evidence="3">Mos1 transposase HTH domain-containing protein</fullName>
    </recommendedName>
</protein>
<keyword evidence="2" id="KW-1185">Reference proteome</keyword>
<dbReference type="OrthoDB" id="616263at2759"/>
<proteinExistence type="predicted"/>
<organism evidence="1 2">
    <name type="scientific">Eumeta variegata</name>
    <name type="common">Bagworm moth</name>
    <name type="synonym">Eumeta japonica</name>
    <dbReference type="NCBI Taxonomy" id="151549"/>
    <lineage>
        <taxon>Eukaryota</taxon>
        <taxon>Metazoa</taxon>
        <taxon>Ecdysozoa</taxon>
        <taxon>Arthropoda</taxon>
        <taxon>Hexapoda</taxon>
        <taxon>Insecta</taxon>
        <taxon>Pterygota</taxon>
        <taxon>Neoptera</taxon>
        <taxon>Endopterygota</taxon>
        <taxon>Lepidoptera</taxon>
        <taxon>Glossata</taxon>
        <taxon>Ditrysia</taxon>
        <taxon>Tineoidea</taxon>
        <taxon>Psychidae</taxon>
        <taxon>Oiketicinae</taxon>
        <taxon>Eumeta</taxon>
    </lineage>
</organism>
<reference evidence="1 2" key="1">
    <citation type="journal article" date="2019" name="Commun. Biol.">
        <title>The bagworm genome reveals a unique fibroin gene that provides high tensile strength.</title>
        <authorList>
            <person name="Kono N."/>
            <person name="Nakamura H."/>
            <person name="Ohtoshi R."/>
            <person name="Tomita M."/>
            <person name="Numata K."/>
            <person name="Arakawa K."/>
        </authorList>
    </citation>
    <scope>NUCLEOTIDE SEQUENCE [LARGE SCALE GENOMIC DNA]</scope>
</reference>
<evidence type="ECO:0000313" key="1">
    <source>
        <dbReference type="EMBL" id="GBP15478.1"/>
    </source>
</evidence>
<gene>
    <name evidence="1" type="ORF">EVAR_71907_1</name>
</gene>
<dbReference type="Proteomes" id="UP000299102">
    <property type="component" value="Unassembled WGS sequence"/>
</dbReference>